<dbReference type="InParanoid" id="A0A1E1LLF9"/>
<feature type="transmembrane region" description="Helical" evidence="1">
    <location>
        <begin position="63"/>
        <end position="86"/>
    </location>
</feature>
<evidence type="ECO:0000313" key="2">
    <source>
        <dbReference type="EMBL" id="CZT11306.1"/>
    </source>
</evidence>
<reference evidence="3" key="1">
    <citation type="submission" date="2016-03" db="EMBL/GenBank/DDBJ databases">
        <authorList>
            <person name="Ploux O."/>
        </authorList>
    </citation>
    <scope>NUCLEOTIDE SEQUENCE [LARGE SCALE GENOMIC DNA]</scope>
    <source>
        <strain evidence="3">UK7</strain>
    </source>
</reference>
<keyword evidence="1" id="KW-0472">Membrane</keyword>
<feature type="transmembrane region" description="Helical" evidence="1">
    <location>
        <begin position="9"/>
        <end position="30"/>
    </location>
</feature>
<comment type="caution">
    <text evidence="2">The sequence shown here is derived from an EMBL/GenBank/DDBJ whole genome shotgun (WGS) entry which is preliminary data.</text>
</comment>
<gene>
    <name evidence="2" type="ORF">RCO7_01308</name>
</gene>
<keyword evidence="1" id="KW-1133">Transmembrane helix</keyword>
<proteinExistence type="predicted"/>
<organism evidence="2 3">
    <name type="scientific">Rhynchosporium graminicola</name>
    <dbReference type="NCBI Taxonomy" id="2792576"/>
    <lineage>
        <taxon>Eukaryota</taxon>
        <taxon>Fungi</taxon>
        <taxon>Dikarya</taxon>
        <taxon>Ascomycota</taxon>
        <taxon>Pezizomycotina</taxon>
        <taxon>Leotiomycetes</taxon>
        <taxon>Helotiales</taxon>
        <taxon>Ploettnerulaceae</taxon>
        <taxon>Rhynchosporium</taxon>
    </lineage>
</organism>
<name>A0A1E1LLF9_9HELO</name>
<evidence type="ECO:0000256" key="1">
    <source>
        <dbReference type="SAM" id="Phobius"/>
    </source>
</evidence>
<sequence length="224" mass="24522">MRPLLPPRIALSIILIAISASLLGLIGSSLSWKARHKHESATLTSGNGTESANLSIFPRYTQIGSYAILVAAGCGGLVDQLLYLLFTLVKRDIFGLRIPNLMIAKALISLRVCIGIAALVFSFVQYYDSSEFGMSMAPLEGVYGAGHFTMEAWTCQTRMNVDGGYRRDFGRLCREGKTARWLLIPYVVLSILLLGLEFWAGRSEVTVQGSEIEAEGSRVVENKV</sequence>
<dbReference type="AlphaFoldDB" id="A0A1E1LLF9"/>
<accession>A0A1E1LLF9</accession>
<feature type="transmembrane region" description="Helical" evidence="1">
    <location>
        <begin position="107"/>
        <end position="127"/>
    </location>
</feature>
<dbReference type="EMBL" id="FJUW01000061">
    <property type="protein sequence ID" value="CZT11306.1"/>
    <property type="molecule type" value="Genomic_DNA"/>
</dbReference>
<keyword evidence="3" id="KW-1185">Reference proteome</keyword>
<evidence type="ECO:0000313" key="3">
    <source>
        <dbReference type="Proteomes" id="UP000178129"/>
    </source>
</evidence>
<keyword evidence="1" id="KW-0812">Transmembrane</keyword>
<dbReference type="Proteomes" id="UP000178129">
    <property type="component" value="Unassembled WGS sequence"/>
</dbReference>
<feature type="transmembrane region" description="Helical" evidence="1">
    <location>
        <begin position="181"/>
        <end position="200"/>
    </location>
</feature>
<protein>
    <submittedName>
        <fullName evidence="2">Uncharacterized protein</fullName>
    </submittedName>
</protein>